<gene>
    <name evidence="2" type="ORF">JIN84_11660</name>
</gene>
<dbReference type="Proteomes" id="UP000600139">
    <property type="component" value="Unassembled WGS sequence"/>
</dbReference>
<dbReference type="RefSeq" id="WP_200351217.1">
    <property type="nucleotide sequence ID" value="NZ_BAABHZ010000006.1"/>
</dbReference>
<keyword evidence="1" id="KW-0472">Membrane</keyword>
<protein>
    <submittedName>
        <fullName evidence="2">Uncharacterized protein</fullName>
    </submittedName>
</protein>
<name>A0A934R4U6_9BACT</name>
<evidence type="ECO:0000256" key="1">
    <source>
        <dbReference type="SAM" id="Phobius"/>
    </source>
</evidence>
<accession>A0A934R4U6</accession>
<keyword evidence="1" id="KW-0812">Transmembrane</keyword>
<feature type="transmembrane region" description="Helical" evidence="1">
    <location>
        <begin position="64"/>
        <end position="84"/>
    </location>
</feature>
<evidence type="ECO:0000313" key="2">
    <source>
        <dbReference type="EMBL" id="MBK1816271.1"/>
    </source>
</evidence>
<keyword evidence="1" id="KW-1133">Transmembrane helix</keyword>
<dbReference type="EMBL" id="JAENIK010000011">
    <property type="protein sequence ID" value="MBK1816271.1"/>
    <property type="molecule type" value="Genomic_DNA"/>
</dbReference>
<evidence type="ECO:0000313" key="3">
    <source>
        <dbReference type="Proteomes" id="UP000600139"/>
    </source>
</evidence>
<feature type="transmembrane region" description="Helical" evidence="1">
    <location>
        <begin position="104"/>
        <end position="127"/>
    </location>
</feature>
<feature type="transmembrane region" description="Helical" evidence="1">
    <location>
        <begin position="32"/>
        <end position="52"/>
    </location>
</feature>
<keyword evidence="3" id="KW-1185">Reference proteome</keyword>
<comment type="caution">
    <text evidence="2">The sequence shown here is derived from an EMBL/GenBank/DDBJ whole genome shotgun (WGS) entry which is preliminary data.</text>
</comment>
<reference evidence="2" key="1">
    <citation type="submission" date="2021-01" db="EMBL/GenBank/DDBJ databases">
        <title>Modified the classification status of verrucomicrobia.</title>
        <authorList>
            <person name="Feng X."/>
        </authorList>
    </citation>
    <scope>NUCLEOTIDE SEQUENCE</scope>
    <source>
        <strain evidence="2">JCM 18052</strain>
    </source>
</reference>
<proteinExistence type="predicted"/>
<organism evidence="2 3">
    <name type="scientific">Luteolibacter yonseiensis</name>
    <dbReference type="NCBI Taxonomy" id="1144680"/>
    <lineage>
        <taxon>Bacteria</taxon>
        <taxon>Pseudomonadati</taxon>
        <taxon>Verrucomicrobiota</taxon>
        <taxon>Verrucomicrobiia</taxon>
        <taxon>Verrucomicrobiales</taxon>
        <taxon>Verrucomicrobiaceae</taxon>
        <taxon>Luteolibacter</taxon>
    </lineage>
</organism>
<sequence length="143" mass="14984">MPSFKTAYTSSAILTCLLSTSGLIGSVGSGAFDIRMLTFFLSTAVAAAFPLLKKGGLGGNPRLAVLIAALLTITFGMLISMAFIDFIRTGGGEGPRGEGSPLINMIAIALGATLAFSPWLITTLRGLPHWHAHSRRDRPVDPP</sequence>
<dbReference type="AlphaFoldDB" id="A0A934R4U6"/>